<proteinExistence type="predicted"/>
<name>A0A7G9YYY7_9EURY</name>
<organism evidence="1">
    <name type="scientific">Candidatus Methanophagaceae archaeon ANME-1 ERB6</name>
    <dbReference type="NCBI Taxonomy" id="2759912"/>
    <lineage>
        <taxon>Archaea</taxon>
        <taxon>Methanobacteriati</taxon>
        <taxon>Methanobacteriota</taxon>
        <taxon>Stenosarchaea group</taxon>
        <taxon>Methanomicrobia</taxon>
        <taxon>Candidatus Methanophagales</taxon>
        <taxon>Candidatus Methanophagaceae</taxon>
    </lineage>
</organism>
<reference evidence="1" key="1">
    <citation type="submission" date="2020-06" db="EMBL/GenBank/DDBJ databases">
        <title>Unique genomic features of the anaerobic methanotrophic archaea.</title>
        <authorList>
            <person name="Chadwick G.L."/>
            <person name="Skennerton C.T."/>
            <person name="Laso-Perez R."/>
            <person name="Leu A.O."/>
            <person name="Speth D.R."/>
            <person name="Yu H."/>
            <person name="Morgan-Lang C."/>
            <person name="Hatzenpichler R."/>
            <person name="Goudeau D."/>
            <person name="Malmstrom R."/>
            <person name="Brazelton W.J."/>
            <person name="Woyke T."/>
            <person name="Hallam S.J."/>
            <person name="Tyson G.W."/>
            <person name="Wegener G."/>
            <person name="Boetius A."/>
            <person name="Orphan V."/>
        </authorList>
    </citation>
    <scope>NUCLEOTIDE SEQUENCE</scope>
</reference>
<dbReference type="AlphaFoldDB" id="A0A7G9YYY7"/>
<accession>A0A7G9YYY7</accession>
<evidence type="ECO:0000313" key="1">
    <source>
        <dbReference type="EMBL" id="QNO53221.1"/>
    </source>
</evidence>
<protein>
    <submittedName>
        <fullName evidence="1">Uncharacterized protein</fullName>
    </submittedName>
</protein>
<gene>
    <name evidence="1" type="ORF">HNLOENAD_00021</name>
</gene>
<dbReference type="EMBL" id="MT631534">
    <property type="protein sequence ID" value="QNO53221.1"/>
    <property type="molecule type" value="Genomic_DNA"/>
</dbReference>
<sequence>MALEDDIRLMNFVYQSMEDFNITVVEVNIITKKGDVLKTFYVIRNEGILDENPHGYVNVTFYPTIRQAQKALDILSSSTGKVSVGNMIAFAKLYIAVGKENAPPLSEILEK</sequence>